<sequence>MGVMEISKMADMGWSAIQEFGNWIAGKAASELTNTSAVIDISPPVVNEGVSTFRMEQSFITLPLQSAIGNFYIHVSMRETN</sequence>
<keyword evidence="4" id="KW-1185">Reference proteome</keyword>
<keyword evidence="1" id="KW-0145">Chemotaxis</keyword>
<name>A0A1G8MMU8_9BACI</name>
<dbReference type="Proteomes" id="UP000199017">
    <property type="component" value="Unassembled WGS sequence"/>
</dbReference>
<dbReference type="STRING" id="930129.SAMN05216352_110115"/>
<dbReference type="InterPro" id="IPR028976">
    <property type="entry name" value="CheC-like_sf"/>
</dbReference>
<dbReference type="GO" id="GO:0006935">
    <property type="term" value="P:chemotaxis"/>
    <property type="evidence" value="ECO:0007669"/>
    <property type="project" value="UniProtKB-KW"/>
</dbReference>
<dbReference type="Pfam" id="PF04509">
    <property type="entry name" value="CheC"/>
    <property type="match status" value="1"/>
</dbReference>
<feature type="domain" description="CheC-like protein" evidence="2">
    <location>
        <begin position="12"/>
        <end position="47"/>
    </location>
</feature>
<dbReference type="AlphaFoldDB" id="A0A1G8MMU8"/>
<protein>
    <submittedName>
        <fullName evidence="3">Chemotaxis protein CheX</fullName>
    </submittedName>
</protein>
<dbReference type="SUPFAM" id="SSF103039">
    <property type="entry name" value="CheC-like"/>
    <property type="match status" value="1"/>
</dbReference>
<proteinExistence type="predicted"/>
<dbReference type="GO" id="GO:0016787">
    <property type="term" value="F:hydrolase activity"/>
    <property type="evidence" value="ECO:0007669"/>
    <property type="project" value="InterPro"/>
</dbReference>
<evidence type="ECO:0000259" key="2">
    <source>
        <dbReference type="Pfam" id="PF04509"/>
    </source>
</evidence>
<organism evidence="3 4">
    <name type="scientific">Alteribacillus bidgolensis</name>
    <dbReference type="NCBI Taxonomy" id="930129"/>
    <lineage>
        <taxon>Bacteria</taxon>
        <taxon>Bacillati</taxon>
        <taxon>Bacillota</taxon>
        <taxon>Bacilli</taxon>
        <taxon>Bacillales</taxon>
        <taxon>Bacillaceae</taxon>
        <taxon>Alteribacillus</taxon>
    </lineage>
</organism>
<dbReference type="InterPro" id="IPR007597">
    <property type="entry name" value="CheC"/>
</dbReference>
<evidence type="ECO:0000256" key="1">
    <source>
        <dbReference type="ARBA" id="ARBA00022500"/>
    </source>
</evidence>
<dbReference type="Gene3D" id="3.40.1550.10">
    <property type="entry name" value="CheC-like"/>
    <property type="match status" value="1"/>
</dbReference>
<evidence type="ECO:0000313" key="3">
    <source>
        <dbReference type="EMBL" id="SDI69271.1"/>
    </source>
</evidence>
<dbReference type="EMBL" id="FNDU01000010">
    <property type="protein sequence ID" value="SDI69271.1"/>
    <property type="molecule type" value="Genomic_DNA"/>
</dbReference>
<gene>
    <name evidence="3" type="ORF">SAMN05216352_110115</name>
</gene>
<accession>A0A1G8MMU8</accession>
<evidence type="ECO:0000313" key="4">
    <source>
        <dbReference type="Proteomes" id="UP000199017"/>
    </source>
</evidence>
<reference evidence="3 4" key="1">
    <citation type="submission" date="2016-10" db="EMBL/GenBank/DDBJ databases">
        <authorList>
            <person name="de Groot N.N."/>
        </authorList>
    </citation>
    <scope>NUCLEOTIDE SEQUENCE [LARGE SCALE GENOMIC DNA]</scope>
    <source>
        <strain evidence="4">P4B,CCM 7963,CECT 7998,DSM 25260,IBRC-M 10614,KCTC 13821</strain>
    </source>
</reference>